<proteinExistence type="inferred from homology"/>
<feature type="disulfide bond" description="Redox-active" evidence="13">
    <location>
        <begin position="47"/>
        <end position="52"/>
    </location>
</feature>
<dbReference type="Proteomes" id="UP000294656">
    <property type="component" value="Unassembled WGS sequence"/>
</dbReference>
<evidence type="ECO:0000256" key="10">
    <source>
        <dbReference type="ARBA" id="ARBA00049187"/>
    </source>
</evidence>
<dbReference type="GO" id="GO:0006103">
    <property type="term" value="P:2-oxoglutarate metabolic process"/>
    <property type="evidence" value="ECO:0007669"/>
    <property type="project" value="TreeGrafter"/>
</dbReference>
<feature type="binding site" evidence="12">
    <location>
        <position position="276"/>
    </location>
    <ligand>
        <name>NAD(+)</name>
        <dbReference type="ChEBI" id="CHEBI:57540"/>
    </ligand>
</feature>
<dbReference type="PANTHER" id="PTHR22912:SF160">
    <property type="entry name" value="DIHYDROLIPOYL DEHYDROGENASE"/>
    <property type="match status" value="1"/>
</dbReference>
<protein>
    <recommendedName>
        <fullName evidence="3 14">Dihydrolipoyl dehydrogenase</fullName>
        <ecNumber evidence="2 14">1.8.1.4</ecNumber>
    </recommendedName>
</protein>
<dbReference type="Pfam" id="PF07992">
    <property type="entry name" value="Pyr_redox_2"/>
    <property type="match status" value="1"/>
</dbReference>
<keyword evidence="18" id="KW-1185">Reference proteome</keyword>
<comment type="similarity">
    <text evidence="1 14">Belongs to the class-I pyridine nucleotide-disulfide oxidoreductase family.</text>
</comment>
<feature type="domain" description="FAD/NAD(P)-binding" evidence="16">
    <location>
        <begin position="9"/>
        <end position="332"/>
    </location>
</feature>
<dbReference type="EMBL" id="SNXC01000012">
    <property type="protein sequence ID" value="TDO97366.1"/>
    <property type="molecule type" value="Genomic_DNA"/>
</dbReference>
<keyword evidence="6 14" id="KW-0560">Oxidoreductase</keyword>
<dbReference type="SUPFAM" id="SSF55424">
    <property type="entry name" value="FAD/NAD-linked reductases, dimerisation (C-terminal) domain"/>
    <property type="match status" value="1"/>
</dbReference>
<accession>A0A4R6M872</accession>
<evidence type="ECO:0000259" key="15">
    <source>
        <dbReference type="Pfam" id="PF02852"/>
    </source>
</evidence>
<dbReference type="GO" id="GO:0004148">
    <property type="term" value="F:dihydrolipoyl dehydrogenase (NADH) activity"/>
    <property type="evidence" value="ECO:0007669"/>
    <property type="project" value="UniProtKB-EC"/>
</dbReference>
<feature type="active site" description="Proton acceptor" evidence="11">
    <location>
        <position position="449"/>
    </location>
</feature>
<dbReference type="PANTHER" id="PTHR22912">
    <property type="entry name" value="DISULFIDE OXIDOREDUCTASE"/>
    <property type="match status" value="1"/>
</dbReference>
<evidence type="ECO:0000256" key="2">
    <source>
        <dbReference type="ARBA" id="ARBA00012608"/>
    </source>
</evidence>
<evidence type="ECO:0000256" key="6">
    <source>
        <dbReference type="ARBA" id="ARBA00023002"/>
    </source>
</evidence>
<dbReference type="InterPro" id="IPR036188">
    <property type="entry name" value="FAD/NAD-bd_sf"/>
</dbReference>
<comment type="catalytic activity">
    <reaction evidence="10 14">
        <text>N(6)-[(R)-dihydrolipoyl]-L-lysyl-[protein] + NAD(+) = N(6)-[(R)-lipoyl]-L-lysyl-[protein] + NADH + H(+)</text>
        <dbReference type="Rhea" id="RHEA:15045"/>
        <dbReference type="Rhea" id="RHEA-COMP:10474"/>
        <dbReference type="Rhea" id="RHEA-COMP:10475"/>
        <dbReference type="ChEBI" id="CHEBI:15378"/>
        <dbReference type="ChEBI" id="CHEBI:57540"/>
        <dbReference type="ChEBI" id="CHEBI:57945"/>
        <dbReference type="ChEBI" id="CHEBI:83099"/>
        <dbReference type="ChEBI" id="CHEBI:83100"/>
        <dbReference type="EC" id="1.8.1.4"/>
    </reaction>
</comment>
<comment type="miscellaneous">
    <text evidence="14">The active site is a redox-active disulfide bond.</text>
</comment>
<evidence type="ECO:0000256" key="5">
    <source>
        <dbReference type="ARBA" id="ARBA00022827"/>
    </source>
</evidence>
<gene>
    <name evidence="17" type="ORF">DFP79_2183</name>
</gene>
<feature type="binding site" evidence="12">
    <location>
        <position position="317"/>
    </location>
    <ligand>
        <name>FAD</name>
        <dbReference type="ChEBI" id="CHEBI:57692"/>
    </ligand>
</feature>
<dbReference type="PIRSF" id="PIRSF000350">
    <property type="entry name" value="Mercury_reductase_MerA"/>
    <property type="match status" value="1"/>
</dbReference>
<feature type="binding site" evidence="12">
    <location>
        <position position="118"/>
    </location>
    <ligand>
        <name>FAD</name>
        <dbReference type="ChEBI" id="CHEBI:57692"/>
    </ligand>
</feature>
<feature type="binding site" evidence="12">
    <location>
        <position position="56"/>
    </location>
    <ligand>
        <name>FAD</name>
        <dbReference type="ChEBI" id="CHEBI:57692"/>
    </ligand>
</feature>
<evidence type="ECO:0000256" key="7">
    <source>
        <dbReference type="ARBA" id="ARBA00023027"/>
    </source>
</evidence>
<dbReference type="GO" id="GO:0050660">
    <property type="term" value="F:flavin adenine dinucleotide binding"/>
    <property type="evidence" value="ECO:0007669"/>
    <property type="project" value="InterPro"/>
</dbReference>
<dbReference type="OrthoDB" id="9800167at2"/>
<evidence type="ECO:0000256" key="14">
    <source>
        <dbReference type="RuleBase" id="RU003692"/>
    </source>
</evidence>
<dbReference type="RefSeq" id="WP_133503947.1">
    <property type="nucleotide sequence ID" value="NZ_SNXC01000012.1"/>
</dbReference>
<sequence>MLERNETIYDLVVLGSGPGGYAAAFRAADLGLNVALIERYETLGGVCLNVGCIPSKALLHIAGDIRTAQEAKHGVTFLKPKIDLDAVRKHKESTVNKLTGNLALMAKQRNVALYIGEGRFSSQHAIEIHSNDAKKGASTDTLTFKHTIIAIGSAAVHLPFIPEDDRIWDSSRALELPYVPNHLVVLGGGIIGLEMATVYEALGAKVTIVEQGKQLMPGADADQVRVFQKANTSRMTFKTRTKMTKVDHSGQMLNLTLTTDAGDETLEADALLVAVGRKPNGFNAGIPEININVDDRGFIITDDMCRTSIDHIFAIGDVTHGPMLAHKASHEGHVAAEVAAGHIAHFSSLGIPSIAYTYPEVAWVGLTETQAKAQGINYKVATFPWSASGRAIASGQTNGATKLIYEPEYHRLLGAGVVGAHAGELLGELTLALEYGATLEDIALTIHAHPSLHESIGLAAELGAGTITDYPNPSSVKRRE</sequence>
<feature type="domain" description="Pyridine nucleotide-disulphide oxidoreductase dimerisation" evidence="15">
    <location>
        <begin position="351"/>
        <end position="459"/>
    </location>
</feature>
<evidence type="ECO:0000256" key="1">
    <source>
        <dbReference type="ARBA" id="ARBA00007532"/>
    </source>
</evidence>
<keyword evidence="4 14" id="KW-0285">Flavoprotein</keyword>
<dbReference type="EC" id="1.8.1.4" evidence="2 14"/>
<evidence type="ECO:0000256" key="13">
    <source>
        <dbReference type="PIRSR" id="PIRSR000350-4"/>
    </source>
</evidence>
<dbReference type="InterPro" id="IPR023753">
    <property type="entry name" value="FAD/NAD-binding_dom"/>
</dbReference>
<dbReference type="SUPFAM" id="SSF51905">
    <property type="entry name" value="FAD/NAD(P)-binding domain"/>
    <property type="match status" value="1"/>
</dbReference>
<dbReference type="InterPro" id="IPR012999">
    <property type="entry name" value="Pyr_OxRdtase_I_AS"/>
</dbReference>
<evidence type="ECO:0000313" key="18">
    <source>
        <dbReference type="Proteomes" id="UP000294656"/>
    </source>
</evidence>
<reference evidence="17 18" key="1">
    <citation type="submission" date="2019-03" db="EMBL/GenBank/DDBJ databases">
        <title>Genomic Encyclopedia of Type Strains, Phase III (KMG-III): the genomes of soil and plant-associated and newly described type strains.</title>
        <authorList>
            <person name="Whitman W."/>
        </authorList>
    </citation>
    <scope>NUCLEOTIDE SEQUENCE [LARGE SCALE GENOMIC DNA]</scope>
    <source>
        <strain evidence="17 18">CECT 7378</strain>
    </source>
</reference>
<dbReference type="InterPro" id="IPR050151">
    <property type="entry name" value="Class-I_Pyr_Nuc-Dis_Oxidored"/>
</dbReference>
<feature type="binding site" evidence="12">
    <location>
        <begin position="323"/>
        <end position="326"/>
    </location>
    <ligand>
        <name>FAD</name>
        <dbReference type="ChEBI" id="CHEBI:57692"/>
    </ligand>
</feature>
<keyword evidence="8" id="KW-1015">Disulfide bond</keyword>
<name>A0A4R6M872_9GAMM</name>
<dbReference type="PROSITE" id="PS00076">
    <property type="entry name" value="PYRIDINE_REDOX_1"/>
    <property type="match status" value="1"/>
</dbReference>
<keyword evidence="7 12" id="KW-0520">NAD</keyword>
<dbReference type="InterPro" id="IPR001100">
    <property type="entry name" value="Pyr_nuc-diS_OxRdtase"/>
</dbReference>
<evidence type="ECO:0000256" key="8">
    <source>
        <dbReference type="ARBA" id="ARBA00023157"/>
    </source>
</evidence>
<comment type="caution">
    <text evidence="17">The sequence shown here is derived from an EMBL/GenBank/DDBJ whole genome shotgun (WGS) entry which is preliminary data.</text>
</comment>
<keyword evidence="5 12" id="KW-0274">FAD</keyword>
<evidence type="ECO:0000256" key="9">
    <source>
        <dbReference type="ARBA" id="ARBA00023284"/>
    </source>
</evidence>
<evidence type="ECO:0000313" key="17">
    <source>
        <dbReference type="EMBL" id="TDO97366.1"/>
    </source>
</evidence>
<comment type="cofactor">
    <cofactor evidence="12 14">
        <name>FAD</name>
        <dbReference type="ChEBI" id="CHEBI:57692"/>
    </cofactor>
    <text evidence="12 14">Binds 1 FAD per subunit.</text>
</comment>
<feature type="binding site" evidence="12">
    <location>
        <position position="210"/>
    </location>
    <ligand>
        <name>NAD(+)</name>
        <dbReference type="ChEBI" id="CHEBI:57540"/>
    </ligand>
</feature>
<organism evidence="17 18">
    <name type="scientific">Marinomonas balearica</name>
    <dbReference type="NCBI Taxonomy" id="491947"/>
    <lineage>
        <taxon>Bacteria</taxon>
        <taxon>Pseudomonadati</taxon>
        <taxon>Pseudomonadota</taxon>
        <taxon>Gammaproteobacteria</taxon>
        <taxon>Oceanospirillales</taxon>
        <taxon>Oceanospirillaceae</taxon>
        <taxon>Marinomonas</taxon>
    </lineage>
</organism>
<dbReference type="Gene3D" id="3.30.390.30">
    <property type="match status" value="1"/>
</dbReference>
<dbReference type="InterPro" id="IPR004099">
    <property type="entry name" value="Pyr_nucl-diS_OxRdtase_dimer"/>
</dbReference>
<dbReference type="Gene3D" id="3.50.50.60">
    <property type="entry name" value="FAD/NAD(P)-binding domain"/>
    <property type="match status" value="2"/>
</dbReference>
<evidence type="ECO:0000259" key="16">
    <source>
        <dbReference type="Pfam" id="PF07992"/>
    </source>
</evidence>
<keyword evidence="9 14" id="KW-0676">Redox-active center</keyword>
<dbReference type="NCBIfam" id="TIGR01350">
    <property type="entry name" value="lipoamide_DH"/>
    <property type="match status" value="1"/>
</dbReference>
<dbReference type="AlphaFoldDB" id="A0A4R6M872"/>
<evidence type="ECO:0000256" key="12">
    <source>
        <dbReference type="PIRSR" id="PIRSR000350-3"/>
    </source>
</evidence>
<dbReference type="PRINTS" id="PR00411">
    <property type="entry name" value="PNDRDTASEI"/>
</dbReference>
<dbReference type="InterPro" id="IPR016156">
    <property type="entry name" value="FAD/NAD-linked_Rdtase_dimer_sf"/>
</dbReference>
<dbReference type="PRINTS" id="PR00368">
    <property type="entry name" value="FADPNR"/>
</dbReference>
<evidence type="ECO:0000256" key="3">
    <source>
        <dbReference type="ARBA" id="ARBA00016961"/>
    </source>
</evidence>
<dbReference type="FunFam" id="3.30.390.30:FF:000001">
    <property type="entry name" value="Dihydrolipoyl dehydrogenase"/>
    <property type="match status" value="1"/>
</dbReference>
<dbReference type="InterPro" id="IPR006258">
    <property type="entry name" value="Lipoamide_DH"/>
</dbReference>
<evidence type="ECO:0000256" key="11">
    <source>
        <dbReference type="PIRSR" id="PIRSR000350-2"/>
    </source>
</evidence>
<keyword evidence="12" id="KW-0547">Nucleotide-binding</keyword>
<evidence type="ECO:0000256" key="4">
    <source>
        <dbReference type="ARBA" id="ARBA00022630"/>
    </source>
</evidence>
<feature type="binding site" evidence="12">
    <location>
        <begin position="187"/>
        <end position="194"/>
    </location>
    <ligand>
        <name>NAD(+)</name>
        <dbReference type="ChEBI" id="CHEBI:57540"/>
    </ligand>
</feature>
<dbReference type="Pfam" id="PF02852">
    <property type="entry name" value="Pyr_redox_dim"/>
    <property type="match status" value="1"/>
</dbReference>